<evidence type="ECO:0000256" key="5">
    <source>
        <dbReference type="ARBA" id="ARBA00022840"/>
    </source>
</evidence>
<comment type="similarity">
    <text evidence="1">Belongs to the ATP-dependent AMP-binding enzyme family.</text>
</comment>
<comment type="caution">
    <text evidence="9">The sequence shown here is derived from an EMBL/GenBank/DDBJ whole genome shotgun (WGS) entry which is preliminary data.</text>
</comment>
<gene>
    <name evidence="9" type="primary">ACSL4-L</name>
    <name evidence="9" type="ORF">Hamer_G007130</name>
</gene>
<comment type="catalytic activity">
    <reaction evidence="7">
        <text>a long-chain fatty acid + ATP + CoA = a long-chain fatty acyl-CoA + AMP + diphosphate</text>
        <dbReference type="Rhea" id="RHEA:15421"/>
        <dbReference type="ChEBI" id="CHEBI:30616"/>
        <dbReference type="ChEBI" id="CHEBI:33019"/>
        <dbReference type="ChEBI" id="CHEBI:57287"/>
        <dbReference type="ChEBI" id="CHEBI:57560"/>
        <dbReference type="ChEBI" id="CHEBI:83139"/>
        <dbReference type="ChEBI" id="CHEBI:456215"/>
        <dbReference type="EC" id="6.2.1.3"/>
    </reaction>
</comment>
<evidence type="ECO:0000256" key="3">
    <source>
        <dbReference type="ARBA" id="ARBA00022741"/>
    </source>
</evidence>
<dbReference type="GO" id="GO:0005811">
    <property type="term" value="C:lipid droplet"/>
    <property type="evidence" value="ECO:0007669"/>
    <property type="project" value="TreeGrafter"/>
</dbReference>
<dbReference type="Pfam" id="PF00501">
    <property type="entry name" value="AMP-binding"/>
    <property type="match status" value="1"/>
</dbReference>
<feature type="domain" description="AMP-dependent synthetase/ligase" evidence="8">
    <location>
        <begin position="81"/>
        <end position="491"/>
    </location>
</feature>
<keyword evidence="3" id="KW-0547">Nucleotide-binding</keyword>
<sequence length="674" mass="74371">MAMRGMKTSEGWYVKATPSGEPYPLDSGLVPKFRKAGVTTLPGALQYGASVHGSKPCMATRQLLDRERIEKNGKTFEKLKLGEYTWKTYSEVQQLAVDVGLGVRVRGLQPLDRAVIFAETRADWLVSAMGCLQHRITVVTLYTTLTDSGIAHGINETEVPFVFTTYDLLPRVTRVLSQCPKVKTVVVMEDQLDGVGDVCSFPTNVNLVPFKELIKTDAKSASVSTPVPDAEDTAIIMYTSGSTGTPKGVELSHTNILASVVAYSVQMNVGLEDRYLSFLPLAHIMELASEIALISLGATILYSSPHTLTSTSPKVMKGTEGDAKMAKPTVMNSVPLVVDRIIKGVSQKVEQQGWIKSLVFNEAVRYKFWLEYIPFTSYILNLFIFRRVQQELGGELRRMVVGGAPLSPQTHDTMRAIFDISIQVGYGSTETASCTSGMDEDDIITGHVGGPNLGVLMKLVDWEEGNYRVTDTPNPRGEVVVGGIVVSKGYFKLPEENKAAFYEENGLRWFRTGDIGEINSLGALKIIDRKKDLVKLKHGEYVSLGNTESKLKTLSNVENICVFADSTKDKTVAVVVPSAERLWKVAASVGIDKDTVTIEELCADERVKEAILKELQSHGKKCGLTRWEVPAAVYLTLEPWTPDTGLVTAALKLRRKQLSHHYEHRVHDMYSRLD</sequence>
<dbReference type="GO" id="GO:0005886">
    <property type="term" value="C:plasma membrane"/>
    <property type="evidence" value="ECO:0007669"/>
    <property type="project" value="TreeGrafter"/>
</dbReference>
<dbReference type="GO" id="GO:0005524">
    <property type="term" value="F:ATP binding"/>
    <property type="evidence" value="ECO:0007669"/>
    <property type="project" value="UniProtKB-KW"/>
</dbReference>
<dbReference type="PANTHER" id="PTHR43272">
    <property type="entry name" value="LONG-CHAIN-FATTY-ACID--COA LIGASE"/>
    <property type="match status" value="1"/>
</dbReference>
<dbReference type="GO" id="GO:0035336">
    <property type="term" value="P:long-chain fatty-acyl-CoA metabolic process"/>
    <property type="evidence" value="ECO:0007669"/>
    <property type="project" value="TreeGrafter"/>
</dbReference>
<keyword evidence="4" id="KW-0276">Fatty acid metabolism</keyword>
<evidence type="ECO:0000256" key="1">
    <source>
        <dbReference type="ARBA" id="ARBA00006432"/>
    </source>
</evidence>
<proteinExistence type="inferred from homology"/>
<protein>
    <recommendedName>
        <fullName evidence="6">long-chain-fatty-acid--CoA ligase</fullName>
        <ecNumber evidence="6">6.2.1.3</ecNumber>
    </recommendedName>
</protein>
<dbReference type="InterPro" id="IPR000873">
    <property type="entry name" value="AMP-dep_synth/lig_dom"/>
</dbReference>
<evidence type="ECO:0000256" key="2">
    <source>
        <dbReference type="ARBA" id="ARBA00022598"/>
    </source>
</evidence>
<evidence type="ECO:0000256" key="6">
    <source>
        <dbReference type="ARBA" id="ARBA00026121"/>
    </source>
</evidence>
<evidence type="ECO:0000259" key="8">
    <source>
        <dbReference type="Pfam" id="PF00501"/>
    </source>
</evidence>
<dbReference type="EMBL" id="JAHLQT010024345">
    <property type="protein sequence ID" value="KAG7165325.1"/>
    <property type="molecule type" value="Genomic_DNA"/>
</dbReference>
<dbReference type="EC" id="6.2.1.3" evidence="6"/>
<dbReference type="GO" id="GO:0005783">
    <property type="term" value="C:endoplasmic reticulum"/>
    <property type="evidence" value="ECO:0007669"/>
    <property type="project" value="TreeGrafter"/>
</dbReference>
<keyword evidence="10" id="KW-1185">Reference proteome</keyword>
<keyword evidence="2 9" id="KW-0436">Ligase</keyword>
<dbReference type="GO" id="GO:0030182">
    <property type="term" value="P:neuron differentiation"/>
    <property type="evidence" value="ECO:0007669"/>
    <property type="project" value="TreeGrafter"/>
</dbReference>
<name>A0A8J5K236_HOMAM</name>
<evidence type="ECO:0000256" key="7">
    <source>
        <dbReference type="ARBA" id="ARBA00036813"/>
    </source>
</evidence>
<accession>A0A8J5K236</accession>
<dbReference type="PROSITE" id="PS00455">
    <property type="entry name" value="AMP_BINDING"/>
    <property type="match status" value="1"/>
</dbReference>
<evidence type="ECO:0000256" key="4">
    <source>
        <dbReference type="ARBA" id="ARBA00022832"/>
    </source>
</evidence>
<dbReference type="PANTHER" id="PTHR43272:SF83">
    <property type="entry name" value="ACYL-COA SYNTHETASE LONG-CHAIN, ISOFORM J"/>
    <property type="match status" value="1"/>
</dbReference>
<organism evidence="9 10">
    <name type="scientific">Homarus americanus</name>
    <name type="common">American lobster</name>
    <dbReference type="NCBI Taxonomy" id="6706"/>
    <lineage>
        <taxon>Eukaryota</taxon>
        <taxon>Metazoa</taxon>
        <taxon>Ecdysozoa</taxon>
        <taxon>Arthropoda</taxon>
        <taxon>Crustacea</taxon>
        <taxon>Multicrustacea</taxon>
        <taxon>Malacostraca</taxon>
        <taxon>Eumalacostraca</taxon>
        <taxon>Eucarida</taxon>
        <taxon>Decapoda</taxon>
        <taxon>Pleocyemata</taxon>
        <taxon>Astacidea</taxon>
        <taxon>Nephropoidea</taxon>
        <taxon>Nephropidae</taxon>
        <taxon>Homarus</taxon>
    </lineage>
</organism>
<dbReference type="OrthoDB" id="1700726at2759"/>
<dbReference type="AlphaFoldDB" id="A0A8J5K236"/>
<evidence type="ECO:0000313" key="10">
    <source>
        <dbReference type="Proteomes" id="UP000747542"/>
    </source>
</evidence>
<keyword evidence="5" id="KW-0067">ATP-binding</keyword>
<reference evidence="9" key="1">
    <citation type="journal article" date="2021" name="Sci. Adv.">
        <title>The American lobster genome reveals insights on longevity, neural, and immune adaptations.</title>
        <authorList>
            <person name="Polinski J.M."/>
            <person name="Zimin A.V."/>
            <person name="Clark K.F."/>
            <person name="Kohn A.B."/>
            <person name="Sadowski N."/>
            <person name="Timp W."/>
            <person name="Ptitsyn A."/>
            <person name="Khanna P."/>
            <person name="Romanova D.Y."/>
            <person name="Williams P."/>
            <person name="Greenwood S.J."/>
            <person name="Moroz L.L."/>
            <person name="Walt D.R."/>
            <person name="Bodnar A.G."/>
        </authorList>
    </citation>
    <scope>NUCLEOTIDE SEQUENCE</scope>
    <source>
        <strain evidence="9">GMGI-L3</strain>
    </source>
</reference>
<dbReference type="Proteomes" id="UP000747542">
    <property type="component" value="Unassembled WGS sequence"/>
</dbReference>
<evidence type="ECO:0000313" key="9">
    <source>
        <dbReference type="EMBL" id="KAG7165325.1"/>
    </source>
</evidence>
<keyword evidence="4" id="KW-0443">Lipid metabolism</keyword>
<dbReference type="InterPro" id="IPR020845">
    <property type="entry name" value="AMP-binding_CS"/>
</dbReference>
<dbReference type="GO" id="GO:0090433">
    <property type="term" value="F:palmitoyl-CoA ligase activity"/>
    <property type="evidence" value="ECO:0007669"/>
    <property type="project" value="TreeGrafter"/>
</dbReference>